<name>A0A2G3A873_CAPAN</name>
<dbReference type="AlphaFoldDB" id="A0A2G3A873"/>
<comment type="caution">
    <text evidence="2">The sequence shown here is derived from an EMBL/GenBank/DDBJ whole genome shotgun (WGS) entry which is preliminary data.</text>
</comment>
<dbReference type="InterPro" id="IPR057670">
    <property type="entry name" value="SH3_retrovirus"/>
</dbReference>
<dbReference type="EMBL" id="AYRZ02000002">
    <property type="protein sequence ID" value="PHT90442.1"/>
    <property type="molecule type" value="Genomic_DNA"/>
</dbReference>
<keyword evidence="3" id="KW-1185">Reference proteome</keyword>
<dbReference type="STRING" id="4072.A0A2G3A873"/>
<dbReference type="Proteomes" id="UP000222542">
    <property type="component" value="Unassembled WGS sequence"/>
</dbReference>
<sequence length="78" mass="9271">MTPEKSWNGKQLVVHHFRIFGCIAYAHIPDQKRKKLDDKREKSIFLGVSYQSKAYKLFNPNTKKILISRDVIFDEKQF</sequence>
<feature type="domain" description="Retroviral polymerase SH3-like" evidence="1">
    <location>
        <begin position="22"/>
        <end position="76"/>
    </location>
</feature>
<evidence type="ECO:0000313" key="3">
    <source>
        <dbReference type="Proteomes" id="UP000222542"/>
    </source>
</evidence>
<dbReference type="Pfam" id="PF25597">
    <property type="entry name" value="SH3_retrovirus"/>
    <property type="match status" value="1"/>
</dbReference>
<protein>
    <recommendedName>
        <fullName evidence="1">Retroviral polymerase SH3-like domain-containing protein</fullName>
    </recommendedName>
</protein>
<gene>
    <name evidence="2" type="ORF">T459_05555</name>
</gene>
<reference evidence="2 3" key="1">
    <citation type="journal article" date="2014" name="Nat. Genet.">
        <title>Genome sequence of the hot pepper provides insights into the evolution of pungency in Capsicum species.</title>
        <authorList>
            <person name="Kim S."/>
            <person name="Park M."/>
            <person name="Yeom S.I."/>
            <person name="Kim Y.M."/>
            <person name="Lee J.M."/>
            <person name="Lee H.A."/>
            <person name="Seo E."/>
            <person name="Choi J."/>
            <person name="Cheong K."/>
            <person name="Kim K.T."/>
            <person name="Jung K."/>
            <person name="Lee G.W."/>
            <person name="Oh S.K."/>
            <person name="Bae C."/>
            <person name="Kim S.B."/>
            <person name="Lee H.Y."/>
            <person name="Kim S.Y."/>
            <person name="Kim M.S."/>
            <person name="Kang B.C."/>
            <person name="Jo Y.D."/>
            <person name="Yang H.B."/>
            <person name="Jeong H.J."/>
            <person name="Kang W.H."/>
            <person name="Kwon J.K."/>
            <person name="Shin C."/>
            <person name="Lim J.Y."/>
            <person name="Park J.H."/>
            <person name="Huh J.H."/>
            <person name="Kim J.S."/>
            <person name="Kim B.D."/>
            <person name="Cohen O."/>
            <person name="Paran I."/>
            <person name="Suh M.C."/>
            <person name="Lee S.B."/>
            <person name="Kim Y.K."/>
            <person name="Shin Y."/>
            <person name="Noh S.J."/>
            <person name="Park J."/>
            <person name="Seo Y.S."/>
            <person name="Kwon S.Y."/>
            <person name="Kim H.A."/>
            <person name="Park J.M."/>
            <person name="Kim H.J."/>
            <person name="Choi S.B."/>
            <person name="Bosland P.W."/>
            <person name="Reeves G."/>
            <person name="Jo S.H."/>
            <person name="Lee B.W."/>
            <person name="Cho H.T."/>
            <person name="Choi H.S."/>
            <person name="Lee M.S."/>
            <person name="Yu Y."/>
            <person name="Do Choi Y."/>
            <person name="Park B.S."/>
            <person name="van Deynze A."/>
            <person name="Ashrafi H."/>
            <person name="Hill T."/>
            <person name="Kim W.T."/>
            <person name="Pai H.S."/>
            <person name="Ahn H.K."/>
            <person name="Yeam I."/>
            <person name="Giovannoni J.J."/>
            <person name="Rose J.K."/>
            <person name="Sorensen I."/>
            <person name="Lee S.J."/>
            <person name="Kim R.W."/>
            <person name="Choi I.Y."/>
            <person name="Choi B.S."/>
            <person name="Lim J.S."/>
            <person name="Lee Y.H."/>
            <person name="Choi D."/>
        </authorList>
    </citation>
    <scope>NUCLEOTIDE SEQUENCE [LARGE SCALE GENOMIC DNA]</scope>
    <source>
        <strain evidence="3">cv. CM334</strain>
    </source>
</reference>
<accession>A0A2G3A873</accession>
<proteinExistence type="predicted"/>
<evidence type="ECO:0000313" key="2">
    <source>
        <dbReference type="EMBL" id="PHT90442.1"/>
    </source>
</evidence>
<organism evidence="2 3">
    <name type="scientific">Capsicum annuum</name>
    <name type="common">Capsicum pepper</name>
    <dbReference type="NCBI Taxonomy" id="4072"/>
    <lineage>
        <taxon>Eukaryota</taxon>
        <taxon>Viridiplantae</taxon>
        <taxon>Streptophyta</taxon>
        <taxon>Embryophyta</taxon>
        <taxon>Tracheophyta</taxon>
        <taxon>Spermatophyta</taxon>
        <taxon>Magnoliopsida</taxon>
        <taxon>eudicotyledons</taxon>
        <taxon>Gunneridae</taxon>
        <taxon>Pentapetalae</taxon>
        <taxon>asterids</taxon>
        <taxon>lamiids</taxon>
        <taxon>Solanales</taxon>
        <taxon>Solanaceae</taxon>
        <taxon>Solanoideae</taxon>
        <taxon>Capsiceae</taxon>
        <taxon>Capsicum</taxon>
    </lineage>
</organism>
<evidence type="ECO:0000259" key="1">
    <source>
        <dbReference type="Pfam" id="PF25597"/>
    </source>
</evidence>
<dbReference type="Gramene" id="PHT90442">
    <property type="protein sequence ID" value="PHT90442"/>
    <property type="gene ID" value="T459_05555"/>
</dbReference>
<reference evidence="2 3" key="2">
    <citation type="journal article" date="2017" name="Genome Biol.">
        <title>New reference genome sequences of hot pepper reveal the massive evolution of plant disease-resistance genes by retroduplication.</title>
        <authorList>
            <person name="Kim S."/>
            <person name="Park J."/>
            <person name="Yeom S.I."/>
            <person name="Kim Y.M."/>
            <person name="Seo E."/>
            <person name="Kim K.T."/>
            <person name="Kim M.S."/>
            <person name="Lee J.M."/>
            <person name="Cheong K."/>
            <person name="Shin H.S."/>
            <person name="Kim S.B."/>
            <person name="Han K."/>
            <person name="Lee J."/>
            <person name="Park M."/>
            <person name="Lee H.A."/>
            <person name="Lee H.Y."/>
            <person name="Lee Y."/>
            <person name="Oh S."/>
            <person name="Lee J.H."/>
            <person name="Choi E."/>
            <person name="Choi E."/>
            <person name="Lee S.E."/>
            <person name="Jeon J."/>
            <person name="Kim H."/>
            <person name="Choi G."/>
            <person name="Song H."/>
            <person name="Lee J."/>
            <person name="Lee S.C."/>
            <person name="Kwon J.K."/>
            <person name="Lee H.Y."/>
            <person name="Koo N."/>
            <person name="Hong Y."/>
            <person name="Kim R.W."/>
            <person name="Kang W.H."/>
            <person name="Huh J.H."/>
            <person name="Kang B.C."/>
            <person name="Yang T.J."/>
            <person name="Lee Y.H."/>
            <person name="Bennetzen J.L."/>
            <person name="Choi D."/>
        </authorList>
    </citation>
    <scope>NUCLEOTIDE SEQUENCE [LARGE SCALE GENOMIC DNA]</scope>
    <source>
        <strain evidence="3">cv. CM334</strain>
    </source>
</reference>
<dbReference type="OMA" id="SHAMFDE"/>